<keyword evidence="4 5" id="KW-0472">Membrane</keyword>
<feature type="signal peptide" evidence="6">
    <location>
        <begin position="1"/>
        <end position="25"/>
    </location>
</feature>
<dbReference type="AlphaFoldDB" id="A0A1Q9E1Z6"/>
<organism evidence="7 8">
    <name type="scientific">Symbiodinium microadriaticum</name>
    <name type="common">Dinoflagellate</name>
    <name type="synonym">Zooxanthella microadriatica</name>
    <dbReference type="NCBI Taxonomy" id="2951"/>
    <lineage>
        <taxon>Eukaryota</taxon>
        <taxon>Sar</taxon>
        <taxon>Alveolata</taxon>
        <taxon>Dinophyceae</taxon>
        <taxon>Suessiales</taxon>
        <taxon>Symbiodiniaceae</taxon>
        <taxon>Symbiodinium</taxon>
    </lineage>
</organism>
<evidence type="ECO:0000256" key="3">
    <source>
        <dbReference type="ARBA" id="ARBA00022989"/>
    </source>
</evidence>
<keyword evidence="2 5" id="KW-0812">Transmembrane</keyword>
<feature type="transmembrane region" description="Helical" evidence="5">
    <location>
        <begin position="81"/>
        <end position="99"/>
    </location>
</feature>
<keyword evidence="8" id="KW-1185">Reference proteome</keyword>
<dbReference type="GO" id="GO:0016020">
    <property type="term" value="C:membrane"/>
    <property type="evidence" value="ECO:0007669"/>
    <property type="project" value="UniProtKB-SubCell"/>
</dbReference>
<comment type="subcellular location">
    <subcellularLocation>
        <location evidence="1">Membrane</location>
        <topology evidence="1">Multi-pass membrane protein</topology>
    </subcellularLocation>
</comment>
<feature type="transmembrane region" description="Helical" evidence="5">
    <location>
        <begin position="6"/>
        <end position="34"/>
    </location>
</feature>
<evidence type="ECO:0000256" key="1">
    <source>
        <dbReference type="ARBA" id="ARBA00004141"/>
    </source>
</evidence>
<evidence type="ECO:0000256" key="5">
    <source>
        <dbReference type="SAM" id="Phobius"/>
    </source>
</evidence>
<dbReference type="Proteomes" id="UP000186817">
    <property type="component" value="Unassembled WGS sequence"/>
</dbReference>
<evidence type="ECO:0000313" key="7">
    <source>
        <dbReference type="EMBL" id="OLQ01437.1"/>
    </source>
</evidence>
<feature type="transmembrane region" description="Helical" evidence="5">
    <location>
        <begin position="55"/>
        <end position="75"/>
    </location>
</feature>
<reference evidence="7 8" key="1">
    <citation type="submission" date="2016-02" db="EMBL/GenBank/DDBJ databases">
        <title>Genome analysis of coral dinoflagellate symbionts highlights evolutionary adaptations to a symbiotic lifestyle.</title>
        <authorList>
            <person name="Aranda M."/>
            <person name="Li Y."/>
            <person name="Liew Y.J."/>
            <person name="Baumgarten S."/>
            <person name="Simakov O."/>
            <person name="Wilson M."/>
            <person name="Piel J."/>
            <person name="Ashoor H."/>
            <person name="Bougouffa S."/>
            <person name="Bajic V.B."/>
            <person name="Ryu T."/>
            <person name="Ravasi T."/>
            <person name="Bayer T."/>
            <person name="Micklem G."/>
            <person name="Kim H."/>
            <person name="Bhak J."/>
            <person name="Lajeunesse T.C."/>
            <person name="Voolstra C.R."/>
        </authorList>
    </citation>
    <scope>NUCLEOTIDE SEQUENCE [LARGE SCALE GENOMIC DNA]</scope>
    <source>
        <strain evidence="7 8">CCMP2467</strain>
    </source>
</reference>
<evidence type="ECO:0000256" key="4">
    <source>
        <dbReference type="ARBA" id="ARBA00023136"/>
    </source>
</evidence>
<evidence type="ECO:0000256" key="6">
    <source>
        <dbReference type="SAM" id="SignalP"/>
    </source>
</evidence>
<feature type="chain" id="PRO_5013317068" evidence="6">
    <location>
        <begin position="26"/>
        <end position="106"/>
    </location>
</feature>
<keyword evidence="3 5" id="KW-1133">Transmembrane helix</keyword>
<protein>
    <submittedName>
        <fullName evidence="7">Uncharacterized protein</fullName>
    </submittedName>
</protein>
<comment type="caution">
    <text evidence="7">The sequence shown here is derived from an EMBL/GenBank/DDBJ whole genome shotgun (WGS) entry which is preliminary data.</text>
</comment>
<dbReference type="EMBL" id="LSRX01000291">
    <property type="protein sequence ID" value="OLQ01437.1"/>
    <property type="molecule type" value="Genomic_DNA"/>
</dbReference>
<name>A0A1Q9E1Z6_SYMMI</name>
<evidence type="ECO:0000313" key="8">
    <source>
        <dbReference type="Proteomes" id="UP000186817"/>
    </source>
</evidence>
<dbReference type="InterPro" id="IPR027359">
    <property type="entry name" value="Volt_channel_dom_sf"/>
</dbReference>
<proteinExistence type="predicted"/>
<dbReference type="Gene3D" id="1.20.120.350">
    <property type="entry name" value="Voltage-gated potassium channels. Chain C"/>
    <property type="match status" value="1"/>
</dbReference>
<keyword evidence="6" id="KW-0732">Signal</keyword>
<sequence>MGTGIVALGVLQIFVLPHVLAPQHAQYVGIFSFSRLFRVTRMMRHMSFNWTENDWFQYLSGGVICLNAAVLGFETDSPNPAWWWVNQGILLFFVFEIVVRSREGKL</sequence>
<gene>
    <name evidence="7" type="ORF">AK812_SmicGene15802</name>
</gene>
<accession>A0A1Q9E1Z6</accession>
<evidence type="ECO:0000256" key="2">
    <source>
        <dbReference type="ARBA" id="ARBA00022692"/>
    </source>
</evidence>